<feature type="domain" description="CRM" evidence="3">
    <location>
        <begin position="2"/>
        <end position="97"/>
    </location>
</feature>
<evidence type="ECO:0000313" key="4">
    <source>
        <dbReference type="EMBL" id="QEN06293.1"/>
    </source>
</evidence>
<reference evidence="4 5" key="1">
    <citation type="submission" date="2019-02" db="EMBL/GenBank/DDBJ databases">
        <authorList>
            <person name="Fomenkov A."/>
            <person name="Dubinina G."/>
            <person name="Grabovich M."/>
            <person name="Vincze T."/>
            <person name="Roberts R.J."/>
        </authorList>
    </citation>
    <scope>NUCLEOTIDE SEQUENCE [LARGE SCALE GENOMIC DNA]</scope>
    <source>
        <strain evidence="4 5">P</strain>
    </source>
</reference>
<sequence length="100" mass="11432">MSNLTSSQRSYLTKCSHRIKPVVYIGKEGLTESVGKATNEAFKFNEIVKVKFASNRELKRDISLELESFTDSSLVRIIGHIAIYYKPFENKADRVLHLPK</sequence>
<dbReference type="PANTHER" id="PTHR40065">
    <property type="entry name" value="RNA-BINDING PROTEIN YHBY"/>
    <property type="match status" value="1"/>
</dbReference>
<dbReference type="SUPFAM" id="SSF75471">
    <property type="entry name" value="YhbY-like"/>
    <property type="match status" value="1"/>
</dbReference>
<dbReference type="PROSITE" id="PS51295">
    <property type="entry name" value="CRM"/>
    <property type="match status" value="1"/>
</dbReference>
<accession>A0A5C1QE03</accession>
<evidence type="ECO:0000259" key="3">
    <source>
        <dbReference type="PROSITE" id="PS51295"/>
    </source>
</evidence>
<dbReference type="InterPro" id="IPR051925">
    <property type="entry name" value="RNA-binding_domain"/>
</dbReference>
<dbReference type="PANTHER" id="PTHR40065:SF3">
    <property type="entry name" value="RNA-BINDING PROTEIN YHBY"/>
    <property type="match status" value="1"/>
</dbReference>
<dbReference type="GO" id="GO:0003723">
    <property type="term" value="F:RNA binding"/>
    <property type="evidence" value="ECO:0007669"/>
    <property type="project" value="UniProtKB-UniRule"/>
</dbReference>
<dbReference type="Pfam" id="PF01985">
    <property type="entry name" value="CRS1_YhbY"/>
    <property type="match status" value="1"/>
</dbReference>
<reference evidence="4 5" key="2">
    <citation type="submission" date="2019-09" db="EMBL/GenBank/DDBJ databases">
        <title>Complete Genome Sequence and Methylome Analysis of free living Spirochaetas.</title>
        <authorList>
            <person name="Leshcheva N."/>
            <person name="Mikheeva N."/>
        </authorList>
    </citation>
    <scope>NUCLEOTIDE SEQUENCE [LARGE SCALE GENOMIC DNA]</scope>
    <source>
        <strain evidence="4 5">P</strain>
    </source>
</reference>
<keyword evidence="1 2" id="KW-0694">RNA-binding</keyword>
<name>A0A5C1QE03_9SPIO</name>
<protein>
    <submittedName>
        <fullName evidence="4">YhbY family RNA-binding protein</fullName>
    </submittedName>
</protein>
<dbReference type="Proteomes" id="UP000323824">
    <property type="component" value="Chromosome"/>
</dbReference>
<evidence type="ECO:0000256" key="2">
    <source>
        <dbReference type="PROSITE-ProRule" id="PRU00626"/>
    </source>
</evidence>
<dbReference type="EMBL" id="CP035807">
    <property type="protein sequence ID" value="QEN06293.1"/>
    <property type="molecule type" value="Genomic_DNA"/>
</dbReference>
<dbReference type="Gene3D" id="3.30.110.60">
    <property type="entry name" value="YhbY-like"/>
    <property type="match status" value="1"/>
</dbReference>
<dbReference type="InterPro" id="IPR001890">
    <property type="entry name" value="RNA-binding_CRM"/>
</dbReference>
<dbReference type="SMART" id="SM01103">
    <property type="entry name" value="CRS1_YhbY"/>
    <property type="match status" value="1"/>
</dbReference>
<evidence type="ECO:0000313" key="5">
    <source>
        <dbReference type="Proteomes" id="UP000323824"/>
    </source>
</evidence>
<dbReference type="RefSeq" id="WP_149569519.1">
    <property type="nucleotide sequence ID" value="NZ_CP035807.1"/>
</dbReference>
<dbReference type="OrthoDB" id="9797519at2"/>
<proteinExistence type="predicted"/>
<dbReference type="InterPro" id="IPR035920">
    <property type="entry name" value="YhbY-like_sf"/>
</dbReference>
<evidence type="ECO:0000256" key="1">
    <source>
        <dbReference type="ARBA" id="ARBA00022884"/>
    </source>
</evidence>
<dbReference type="AlphaFoldDB" id="A0A5C1QE03"/>
<keyword evidence="5" id="KW-1185">Reference proteome</keyword>
<gene>
    <name evidence="4" type="ORF">EW093_16885</name>
</gene>
<organism evidence="4 5">
    <name type="scientific">Thiospirochaeta perfilievii</name>
    <dbReference type="NCBI Taxonomy" id="252967"/>
    <lineage>
        <taxon>Bacteria</taxon>
        <taxon>Pseudomonadati</taxon>
        <taxon>Spirochaetota</taxon>
        <taxon>Spirochaetia</taxon>
        <taxon>Spirochaetales</taxon>
        <taxon>Spirochaetaceae</taxon>
        <taxon>Thiospirochaeta</taxon>
    </lineage>
</organism>
<dbReference type="KEGG" id="sper:EW093_16885"/>